<gene>
    <name evidence="1" type="ORF">PG996_016164</name>
</gene>
<keyword evidence="2" id="KW-1185">Reference proteome</keyword>
<dbReference type="EMBL" id="JAQQWM010000009">
    <property type="protein sequence ID" value="KAK8048100.1"/>
    <property type="molecule type" value="Genomic_DNA"/>
</dbReference>
<reference evidence="1 2" key="1">
    <citation type="submission" date="2023-01" db="EMBL/GenBank/DDBJ databases">
        <title>Analysis of 21 Apiospora genomes using comparative genomics revels a genus with tremendous synthesis potential of carbohydrate active enzymes and secondary metabolites.</title>
        <authorList>
            <person name="Sorensen T."/>
        </authorList>
    </citation>
    <scope>NUCLEOTIDE SEQUENCE [LARGE SCALE GENOMIC DNA]</scope>
    <source>
        <strain evidence="1 2">CBS 83171</strain>
    </source>
</reference>
<sequence>MVGLQRASPSQLQLQQQEQKQKQQTNNVRVSLALPQAELHEALLLITWVHHSSIHIVERVRPSLRSLKDATISCLCNKLDAFENVTDDDNVILRPSVSGSKSLQTTVKSVCFGDRGWDLTSYRGNDLTRLFAIPNQGAVPMFEVEVDYIRLRT</sequence>
<name>A0ABR1TN51_9PEZI</name>
<dbReference type="Proteomes" id="UP001446871">
    <property type="component" value="Unassembled WGS sequence"/>
</dbReference>
<evidence type="ECO:0000313" key="1">
    <source>
        <dbReference type="EMBL" id="KAK8048100.1"/>
    </source>
</evidence>
<protein>
    <submittedName>
        <fullName evidence="1">Uncharacterized protein</fullName>
    </submittedName>
</protein>
<organism evidence="1 2">
    <name type="scientific">Apiospora saccharicola</name>
    <dbReference type="NCBI Taxonomy" id="335842"/>
    <lineage>
        <taxon>Eukaryota</taxon>
        <taxon>Fungi</taxon>
        <taxon>Dikarya</taxon>
        <taxon>Ascomycota</taxon>
        <taxon>Pezizomycotina</taxon>
        <taxon>Sordariomycetes</taxon>
        <taxon>Xylariomycetidae</taxon>
        <taxon>Amphisphaeriales</taxon>
        <taxon>Apiosporaceae</taxon>
        <taxon>Apiospora</taxon>
    </lineage>
</organism>
<accession>A0ABR1TN51</accession>
<evidence type="ECO:0000313" key="2">
    <source>
        <dbReference type="Proteomes" id="UP001446871"/>
    </source>
</evidence>
<proteinExistence type="predicted"/>
<comment type="caution">
    <text evidence="1">The sequence shown here is derived from an EMBL/GenBank/DDBJ whole genome shotgun (WGS) entry which is preliminary data.</text>
</comment>